<gene>
    <name evidence="8" type="ORF">IC620_05255</name>
</gene>
<protein>
    <recommendedName>
        <fullName evidence="2">protein-tyrosine-phosphatase</fullName>
        <ecNumber evidence="2">3.1.3.48</ecNumber>
    </recommendedName>
</protein>
<dbReference type="SMART" id="SM00226">
    <property type="entry name" value="LMWPc"/>
    <property type="match status" value="1"/>
</dbReference>
<keyword evidence="4" id="KW-0904">Protein phosphatase</keyword>
<dbReference type="Proteomes" id="UP000661691">
    <property type="component" value="Unassembled WGS sequence"/>
</dbReference>
<dbReference type="PANTHER" id="PTHR11717">
    <property type="entry name" value="LOW MOLECULAR WEIGHT PROTEIN TYROSINE PHOSPHATASE"/>
    <property type="match status" value="1"/>
</dbReference>
<keyword evidence="9" id="KW-1185">Reference proteome</keyword>
<organism evidence="8 9">
    <name type="scientific">Polycladospora coralii</name>
    <dbReference type="NCBI Taxonomy" id="2771432"/>
    <lineage>
        <taxon>Bacteria</taxon>
        <taxon>Bacillati</taxon>
        <taxon>Bacillota</taxon>
        <taxon>Bacilli</taxon>
        <taxon>Bacillales</taxon>
        <taxon>Thermoactinomycetaceae</taxon>
        <taxon>Polycladospora</taxon>
    </lineage>
</organism>
<accession>A0A926NAP6</accession>
<evidence type="ECO:0000256" key="2">
    <source>
        <dbReference type="ARBA" id="ARBA00013064"/>
    </source>
</evidence>
<dbReference type="Gene3D" id="3.40.50.2300">
    <property type="match status" value="1"/>
</dbReference>
<feature type="active site" description="Proton donor" evidence="6">
    <location>
        <position position="124"/>
    </location>
</feature>
<dbReference type="EC" id="3.1.3.48" evidence="2"/>
<dbReference type="InterPro" id="IPR023485">
    <property type="entry name" value="Ptyr_pPase"/>
</dbReference>
<dbReference type="SUPFAM" id="SSF52788">
    <property type="entry name" value="Phosphotyrosine protein phosphatases I"/>
    <property type="match status" value="1"/>
</dbReference>
<feature type="active site" evidence="6">
    <location>
        <position position="14"/>
    </location>
</feature>
<feature type="active site" description="Nucleophile" evidence="6">
    <location>
        <position position="8"/>
    </location>
</feature>
<evidence type="ECO:0000313" key="8">
    <source>
        <dbReference type="EMBL" id="MBD1371765.1"/>
    </source>
</evidence>
<comment type="similarity">
    <text evidence="1">Belongs to the low molecular weight phosphotyrosine protein phosphatase family.</text>
</comment>
<feature type="domain" description="Phosphotyrosine protein phosphatase I" evidence="7">
    <location>
        <begin position="2"/>
        <end position="148"/>
    </location>
</feature>
<dbReference type="RefSeq" id="WP_191138401.1">
    <property type="nucleotide sequence ID" value="NZ_JACXAG020000001.1"/>
</dbReference>
<dbReference type="FunFam" id="3.40.50.2300:FF:000113">
    <property type="entry name" value="Low molecular weight protein-tyrosine-phosphatase"/>
    <property type="match status" value="1"/>
</dbReference>
<dbReference type="GO" id="GO:0004725">
    <property type="term" value="F:protein tyrosine phosphatase activity"/>
    <property type="evidence" value="ECO:0007669"/>
    <property type="project" value="UniProtKB-EC"/>
</dbReference>
<dbReference type="InterPro" id="IPR050438">
    <property type="entry name" value="LMW_PTPase"/>
</dbReference>
<sequence>MISVLFVCLGNICRSPMAEAVFRNQLQLAHLTSHIKTDSAGTGDWHVGQPPHEGTQKKLRAEGISVDGIYARQIHPDDLKNFTYIVVMDHSNFENVTQLASGATSSIHHLVDFIPDTSYREVPDPWYTGDFEETYSLVTQGCTGLLAHIRKNNPID</sequence>
<evidence type="ECO:0000256" key="5">
    <source>
        <dbReference type="ARBA" id="ARBA00051722"/>
    </source>
</evidence>
<dbReference type="PRINTS" id="PR00719">
    <property type="entry name" value="LMWPTPASE"/>
</dbReference>
<evidence type="ECO:0000313" key="9">
    <source>
        <dbReference type="Proteomes" id="UP000661691"/>
    </source>
</evidence>
<dbReference type="AlphaFoldDB" id="A0A926NAP6"/>
<evidence type="ECO:0000256" key="1">
    <source>
        <dbReference type="ARBA" id="ARBA00011063"/>
    </source>
</evidence>
<evidence type="ECO:0000259" key="7">
    <source>
        <dbReference type="SMART" id="SM00226"/>
    </source>
</evidence>
<keyword evidence="3" id="KW-0378">Hydrolase</keyword>
<dbReference type="Pfam" id="PF01451">
    <property type="entry name" value="LMWPc"/>
    <property type="match status" value="1"/>
</dbReference>
<proteinExistence type="inferred from homology"/>
<dbReference type="InterPro" id="IPR017867">
    <property type="entry name" value="Tyr_phospatase_low_mol_wt"/>
</dbReference>
<comment type="caution">
    <text evidence="8">The sequence shown here is derived from an EMBL/GenBank/DDBJ whole genome shotgun (WGS) entry which is preliminary data.</text>
</comment>
<dbReference type="PANTHER" id="PTHR11717:SF7">
    <property type="entry name" value="LOW MOLECULAR WEIGHT PHOSPHOTYROSINE PROTEIN PHOSPHATASE"/>
    <property type="match status" value="1"/>
</dbReference>
<comment type="catalytic activity">
    <reaction evidence="5">
        <text>O-phospho-L-tyrosyl-[protein] + H2O = L-tyrosyl-[protein] + phosphate</text>
        <dbReference type="Rhea" id="RHEA:10684"/>
        <dbReference type="Rhea" id="RHEA-COMP:10136"/>
        <dbReference type="Rhea" id="RHEA-COMP:20101"/>
        <dbReference type="ChEBI" id="CHEBI:15377"/>
        <dbReference type="ChEBI" id="CHEBI:43474"/>
        <dbReference type="ChEBI" id="CHEBI:46858"/>
        <dbReference type="ChEBI" id="CHEBI:61978"/>
        <dbReference type="EC" id="3.1.3.48"/>
    </reaction>
</comment>
<name>A0A926NAP6_9BACL</name>
<dbReference type="CDD" id="cd16343">
    <property type="entry name" value="LMWPTP"/>
    <property type="match status" value="1"/>
</dbReference>
<evidence type="ECO:0000256" key="4">
    <source>
        <dbReference type="ARBA" id="ARBA00022912"/>
    </source>
</evidence>
<reference evidence="8" key="1">
    <citation type="submission" date="2020-09" db="EMBL/GenBank/DDBJ databases">
        <title>A novel bacterium of genus Hazenella, isolated from South China Sea.</title>
        <authorList>
            <person name="Huang H."/>
            <person name="Mo K."/>
            <person name="Hu Y."/>
        </authorList>
    </citation>
    <scope>NUCLEOTIDE SEQUENCE</scope>
    <source>
        <strain evidence="8">IB182357</strain>
    </source>
</reference>
<dbReference type="EMBL" id="JACXAH010000005">
    <property type="protein sequence ID" value="MBD1371765.1"/>
    <property type="molecule type" value="Genomic_DNA"/>
</dbReference>
<evidence type="ECO:0000256" key="6">
    <source>
        <dbReference type="PIRSR" id="PIRSR617867-1"/>
    </source>
</evidence>
<dbReference type="InterPro" id="IPR036196">
    <property type="entry name" value="Ptyr_pPase_sf"/>
</dbReference>
<evidence type="ECO:0000256" key="3">
    <source>
        <dbReference type="ARBA" id="ARBA00022801"/>
    </source>
</evidence>